<protein>
    <recommendedName>
        <fullName evidence="3">HNH nuclease domain-containing protein</fullName>
    </recommendedName>
</protein>
<proteinExistence type="predicted"/>
<evidence type="ECO:0000313" key="1">
    <source>
        <dbReference type="EMBL" id="KAJ7761707.1"/>
    </source>
</evidence>
<sequence>MAALPHLSGACLDHEGQSLWPTILSAEQTALDVAPSVKTDPKYTTDRLIGIRVLVSCSWIYTHIDHSRLALKGDLDPAAQYEQLQNLGLLYRNHILRVFRSNSTNSIPIEDSESDLPLPRVARYARAKMRSFVTRCQVTGLYDTDLSKLYPAIAALARAGMGMAVTQCANPAAHVRSQRFLAVHDYPNILTMRMDLRHLFDQLDFWFEEVVGEENTYTIVSPDDLAFQQPSPPPKRVTFRVDPAVVAACDSAGTKPPKLPSPALLAIRAACSRVAHVSGAAKQFDQIRWEVEESDVMKEDGGSAGLLEARLLQLSG</sequence>
<gene>
    <name evidence="1" type="ORF">B0H16DRAFT_1809794</name>
</gene>
<accession>A0AAD7JEI7</accession>
<keyword evidence="2" id="KW-1185">Reference proteome</keyword>
<comment type="caution">
    <text evidence="1">The sequence shown here is derived from an EMBL/GenBank/DDBJ whole genome shotgun (WGS) entry which is preliminary data.</text>
</comment>
<dbReference type="AlphaFoldDB" id="A0AAD7JEI7"/>
<organism evidence="1 2">
    <name type="scientific">Mycena metata</name>
    <dbReference type="NCBI Taxonomy" id="1033252"/>
    <lineage>
        <taxon>Eukaryota</taxon>
        <taxon>Fungi</taxon>
        <taxon>Dikarya</taxon>
        <taxon>Basidiomycota</taxon>
        <taxon>Agaricomycotina</taxon>
        <taxon>Agaricomycetes</taxon>
        <taxon>Agaricomycetidae</taxon>
        <taxon>Agaricales</taxon>
        <taxon>Marasmiineae</taxon>
        <taxon>Mycenaceae</taxon>
        <taxon>Mycena</taxon>
    </lineage>
</organism>
<name>A0AAD7JEI7_9AGAR</name>
<dbReference type="Proteomes" id="UP001215598">
    <property type="component" value="Unassembled WGS sequence"/>
</dbReference>
<evidence type="ECO:0000313" key="2">
    <source>
        <dbReference type="Proteomes" id="UP001215598"/>
    </source>
</evidence>
<dbReference type="EMBL" id="JARKIB010000034">
    <property type="protein sequence ID" value="KAJ7761707.1"/>
    <property type="molecule type" value="Genomic_DNA"/>
</dbReference>
<evidence type="ECO:0008006" key="3">
    <source>
        <dbReference type="Google" id="ProtNLM"/>
    </source>
</evidence>
<reference evidence="1" key="1">
    <citation type="submission" date="2023-03" db="EMBL/GenBank/DDBJ databases">
        <title>Massive genome expansion in bonnet fungi (Mycena s.s.) driven by repeated elements and novel gene families across ecological guilds.</title>
        <authorList>
            <consortium name="Lawrence Berkeley National Laboratory"/>
            <person name="Harder C.B."/>
            <person name="Miyauchi S."/>
            <person name="Viragh M."/>
            <person name="Kuo A."/>
            <person name="Thoen E."/>
            <person name="Andreopoulos B."/>
            <person name="Lu D."/>
            <person name="Skrede I."/>
            <person name="Drula E."/>
            <person name="Henrissat B."/>
            <person name="Morin E."/>
            <person name="Kohler A."/>
            <person name="Barry K."/>
            <person name="LaButti K."/>
            <person name="Morin E."/>
            <person name="Salamov A."/>
            <person name="Lipzen A."/>
            <person name="Mereny Z."/>
            <person name="Hegedus B."/>
            <person name="Baldrian P."/>
            <person name="Stursova M."/>
            <person name="Weitz H."/>
            <person name="Taylor A."/>
            <person name="Grigoriev I.V."/>
            <person name="Nagy L.G."/>
            <person name="Martin F."/>
            <person name="Kauserud H."/>
        </authorList>
    </citation>
    <scope>NUCLEOTIDE SEQUENCE</scope>
    <source>
        <strain evidence="1">CBHHK182m</strain>
    </source>
</reference>